<comment type="caution">
    <text evidence="1">The sequence shown here is derived from an EMBL/GenBank/DDBJ whole genome shotgun (WGS) entry which is preliminary data.</text>
</comment>
<gene>
    <name evidence="1" type="ORF">SMD27_16915</name>
</gene>
<dbReference type="RefSeq" id="WP_320509602.1">
    <property type="nucleotide sequence ID" value="NZ_JAXCLW010000005.1"/>
</dbReference>
<evidence type="ECO:0000313" key="2">
    <source>
        <dbReference type="Proteomes" id="UP001279642"/>
    </source>
</evidence>
<accession>A0ABU5EE82</accession>
<evidence type="ECO:0000313" key="1">
    <source>
        <dbReference type="EMBL" id="MDY0884528.1"/>
    </source>
</evidence>
<proteinExistence type="predicted"/>
<protein>
    <submittedName>
        <fullName evidence="1">Uncharacterized protein</fullName>
    </submittedName>
</protein>
<dbReference type="EMBL" id="JAXCLW010000005">
    <property type="protein sequence ID" value="MDY0884528.1"/>
    <property type="molecule type" value="Genomic_DNA"/>
</dbReference>
<name>A0ABU5EE82_9PROT</name>
<dbReference type="Proteomes" id="UP001279642">
    <property type="component" value="Unassembled WGS sequence"/>
</dbReference>
<keyword evidence="2" id="KW-1185">Reference proteome</keyword>
<sequence length="70" mass="8418">MRSTYLIARFRDLEEGDWLEVRCACGHVGRLHQPDLAQFHYMTLIRSIEPRFRCKRCRRRGDVIVTVINR</sequence>
<organism evidence="1 2">
    <name type="scientific">Dongia soli</name>
    <dbReference type="NCBI Taxonomy" id="600628"/>
    <lineage>
        <taxon>Bacteria</taxon>
        <taxon>Pseudomonadati</taxon>
        <taxon>Pseudomonadota</taxon>
        <taxon>Alphaproteobacteria</taxon>
        <taxon>Rhodospirillales</taxon>
        <taxon>Dongiaceae</taxon>
        <taxon>Dongia</taxon>
    </lineage>
</organism>
<reference evidence="1 2" key="1">
    <citation type="journal article" date="2016" name="Antonie Van Leeuwenhoek">
        <title>Dongia soli sp. nov., isolated from soil from Dokdo, Korea.</title>
        <authorList>
            <person name="Kim D.U."/>
            <person name="Lee H."/>
            <person name="Kim H."/>
            <person name="Kim S.G."/>
            <person name="Ka J.O."/>
        </authorList>
    </citation>
    <scope>NUCLEOTIDE SEQUENCE [LARGE SCALE GENOMIC DNA]</scope>
    <source>
        <strain evidence="1 2">D78</strain>
    </source>
</reference>